<keyword evidence="3" id="KW-1185">Reference proteome</keyword>
<dbReference type="Proteomes" id="UP000186817">
    <property type="component" value="Unassembled WGS sequence"/>
</dbReference>
<feature type="region of interest" description="Disordered" evidence="1">
    <location>
        <begin position="57"/>
        <end position="113"/>
    </location>
</feature>
<proteinExistence type="predicted"/>
<feature type="compositionally biased region" description="Low complexity" evidence="1">
    <location>
        <begin position="104"/>
        <end position="113"/>
    </location>
</feature>
<dbReference type="OrthoDB" id="417078at2759"/>
<name>A0A1Q9BWI7_SYMMI</name>
<gene>
    <name evidence="2" type="ORF">AK812_SmicGene45284</name>
</gene>
<feature type="non-terminal residue" evidence="2">
    <location>
        <position position="1"/>
    </location>
</feature>
<sequence length="113" mass="11940">GHGHASLVCNFRTQSLAESGGESPKFSKLGNDPARPQTGAPKETRLVTCDVIKVLEQRGQRQEGRAGQTEQGKAERAVPGCPFGRKDPPSRQAVDPAAVDGRSKGNSSSSSRK</sequence>
<organism evidence="2 3">
    <name type="scientific">Symbiodinium microadriaticum</name>
    <name type="common">Dinoflagellate</name>
    <name type="synonym">Zooxanthella microadriatica</name>
    <dbReference type="NCBI Taxonomy" id="2951"/>
    <lineage>
        <taxon>Eukaryota</taxon>
        <taxon>Sar</taxon>
        <taxon>Alveolata</taxon>
        <taxon>Dinophyceae</taxon>
        <taxon>Suessiales</taxon>
        <taxon>Symbiodiniaceae</taxon>
        <taxon>Symbiodinium</taxon>
    </lineage>
</organism>
<evidence type="ECO:0000313" key="3">
    <source>
        <dbReference type="Proteomes" id="UP000186817"/>
    </source>
</evidence>
<evidence type="ECO:0000313" key="2">
    <source>
        <dbReference type="EMBL" id="OLP75004.1"/>
    </source>
</evidence>
<evidence type="ECO:0000256" key="1">
    <source>
        <dbReference type="SAM" id="MobiDB-lite"/>
    </source>
</evidence>
<dbReference type="EMBL" id="LSRX01002918">
    <property type="protein sequence ID" value="OLP75004.1"/>
    <property type="molecule type" value="Genomic_DNA"/>
</dbReference>
<protein>
    <submittedName>
        <fullName evidence="2">Uncharacterized protein</fullName>
    </submittedName>
</protein>
<accession>A0A1Q9BWI7</accession>
<reference evidence="2 3" key="1">
    <citation type="submission" date="2016-02" db="EMBL/GenBank/DDBJ databases">
        <title>Genome analysis of coral dinoflagellate symbionts highlights evolutionary adaptations to a symbiotic lifestyle.</title>
        <authorList>
            <person name="Aranda M."/>
            <person name="Li Y."/>
            <person name="Liew Y.J."/>
            <person name="Baumgarten S."/>
            <person name="Simakov O."/>
            <person name="Wilson M."/>
            <person name="Piel J."/>
            <person name="Ashoor H."/>
            <person name="Bougouffa S."/>
            <person name="Bajic V.B."/>
            <person name="Ryu T."/>
            <person name="Ravasi T."/>
            <person name="Bayer T."/>
            <person name="Micklem G."/>
            <person name="Kim H."/>
            <person name="Bhak J."/>
            <person name="Lajeunesse T.C."/>
            <person name="Voolstra C.R."/>
        </authorList>
    </citation>
    <scope>NUCLEOTIDE SEQUENCE [LARGE SCALE GENOMIC DNA]</scope>
    <source>
        <strain evidence="2 3">CCMP2467</strain>
    </source>
</reference>
<comment type="caution">
    <text evidence="2">The sequence shown here is derived from an EMBL/GenBank/DDBJ whole genome shotgun (WGS) entry which is preliminary data.</text>
</comment>
<dbReference type="AlphaFoldDB" id="A0A1Q9BWI7"/>
<feature type="region of interest" description="Disordered" evidence="1">
    <location>
        <begin position="15"/>
        <end position="45"/>
    </location>
</feature>